<reference evidence="2 3" key="1">
    <citation type="journal article" date="2013" name="BMC Genomics">
        <title>Genomics-driven discovery of the pneumocandin biosynthetic gene cluster in the fungus Glarea lozoyensis.</title>
        <authorList>
            <person name="Chen L."/>
            <person name="Yue Q."/>
            <person name="Zhang X."/>
            <person name="Xiang M."/>
            <person name="Wang C."/>
            <person name="Li S."/>
            <person name="Che Y."/>
            <person name="Ortiz-Lopez F.J."/>
            <person name="Bills G.F."/>
            <person name="Liu X."/>
            <person name="An Z."/>
        </authorList>
    </citation>
    <scope>NUCLEOTIDE SEQUENCE [LARGE SCALE GENOMIC DNA]</scope>
    <source>
        <strain evidence="3">ATCC 20868 / MF5171</strain>
    </source>
</reference>
<name>S3CK40_GLAL2</name>
<feature type="region of interest" description="Disordered" evidence="1">
    <location>
        <begin position="480"/>
        <end position="566"/>
    </location>
</feature>
<dbReference type="GeneID" id="19461837"/>
<dbReference type="KEGG" id="glz:GLAREA_02781"/>
<feature type="region of interest" description="Disordered" evidence="1">
    <location>
        <begin position="149"/>
        <end position="202"/>
    </location>
</feature>
<proteinExistence type="predicted"/>
<feature type="compositionally biased region" description="Low complexity" evidence="1">
    <location>
        <begin position="153"/>
        <end position="162"/>
    </location>
</feature>
<gene>
    <name evidence="2" type="ORF">GLAREA_02781</name>
</gene>
<evidence type="ECO:0000313" key="2">
    <source>
        <dbReference type="EMBL" id="EPE26867.1"/>
    </source>
</evidence>
<feature type="compositionally biased region" description="Basic and acidic residues" evidence="1">
    <location>
        <begin position="522"/>
        <end position="535"/>
    </location>
</feature>
<dbReference type="RefSeq" id="XP_008086057.1">
    <property type="nucleotide sequence ID" value="XM_008087866.1"/>
</dbReference>
<dbReference type="OrthoDB" id="10291890at2759"/>
<dbReference type="Proteomes" id="UP000016922">
    <property type="component" value="Unassembled WGS sequence"/>
</dbReference>
<dbReference type="AlphaFoldDB" id="S3CK40"/>
<evidence type="ECO:0000313" key="3">
    <source>
        <dbReference type="Proteomes" id="UP000016922"/>
    </source>
</evidence>
<accession>S3CK40</accession>
<feature type="compositionally biased region" description="Basic and acidic residues" evidence="1">
    <location>
        <begin position="480"/>
        <end position="494"/>
    </location>
</feature>
<protein>
    <submittedName>
        <fullName evidence="2">Uncharacterized protein</fullName>
    </submittedName>
</protein>
<feature type="compositionally biased region" description="Low complexity" evidence="1">
    <location>
        <begin position="692"/>
        <end position="701"/>
    </location>
</feature>
<dbReference type="EMBL" id="KE145370">
    <property type="protein sequence ID" value="EPE26867.1"/>
    <property type="molecule type" value="Genomic_DNA"/>
</dbReference>
<sequence length="751" mass="83381">MAQAIQLLDERIMAYRAWRMKSQNHHRLERAFWSLFSLDSSVLDLDRLVVFCAGTRAKYMFGRRQTLEHFQSLPASTTAVQVCDKCDEAKVWANVVGGDDAGQRAPEDVSRTPWKTPDFGITYRYRQHSQESLLQLHSTVGSGKPIVCPHYPSSSLGSSDRSPNTSYESSRNSPNTSPREMGHYLASSPAVSPPNRNKTPLKSCLKKQIATKPEKVEPYDDTIFYRLAITRIESDHPTFGPNRLNLVVMSPDSPDSPHTHNGRPIISWAQAPELPKDPPRIFPPRHKRVRFDSRTSLPHTKIPELTWQPTARLPKIPKPPEGSVLPYIATVSYSQNWNFSQFIVTTTDPSDPGVCWLQQNNMAGQAILRPDMLNVCHTRPNSAKMRAAMASPYLTKRQKDAIRANLVKKTVQRIPPLRTKQSTPEQPISKSYVGDINQACASTLTRKSNGETVSTAAALAPGIRRAKNWQKSIEAFDKLEEIASPTKEPDERTISRTTGRSNNRRRNIRSSSKPYQLSHTKRSSDGYRLTEKERASQAAGAVHINPPEPARKKIGQPSPMDGQNKDTHIVGQEEDTHIGEQKEFTNMSENTESMDTAVGGKTESMNTVDIPFARSPSSFKPSSISLLSRTVRESRMRAPVLNSTGKDCTSVSFALPPIDENCATLVNRTSSSVGSGQSNCGSSSNARNTLVSSESPEPISSLEDNTTDEHRPLEKAGNAVFTVSKTCTIFDSGDDDSSNEWDPSWLLEKSS</sequence>
<feature type="compositionally biased region" description="Low complexity" evidence="1">
    <location>
        <begin position="670"/>
        <end position="684"/>
    </location>
</feature>
<dbReference type="HOGENOM" id="CLU_370473_0_0_1"/>
<organism evidence="2 3">
    <name type="scientific">Glarea lozoyensis (strain ATCC 20868 / MF5171)</name>
    <dbReference type="NCBI Taxonomy" id="1116229"/>
    <lineage>
        <taxon>Eukaryota</taxon>
        <taxon>Fungi</taxon>
        <taxon>Dikarya</taxon>
        <taxon>Ascomycota</taxon>
        <taxon>Pezizomycotina</taxon>
        <taxon>Leotiomycetes</taxon>
        <taxon>Helotiales</taxon>
        <taxon>Helotiaceae</taxon>
        <taxon>Glarea</taxon>
    </lineage>
</organism>
<evidence type="ECO:0000256" key="1">
    <source>
        <dbReference type="SAM" id="MobiDB-lite"/>
    </source>
</evidence>
<feature type="compositionally biased region" description="Polar residues" evidence="1">
    <location>
        <begin position="163"/>
        <end position="178"/>
    </location>
</feature>
<feature type="region of interest" description="Disordered" evidence="1">
    <location>
        <begin position="670"/>
        <end position="717"/>
    </location>
</feature>
<feature type="region of interest" description="Disordered" evidence="1">
    <location>
        <begin position="729"/>
        <end position="751"/>
    </location>
</feature>
<keyword evidence="3" id="KW-1185">Reference proteome</keyword>